<name>A0A4P2VKK1_FLUSA</name>
<accession>A0A4P2VKK1</accession>
<feature type="transmembrane region" description="Helical" evidence="1">
    <location>
        <begin position="220"/>
        <end position="239"/>
    </location>
</feature>
<proteinExistence type="predicted"/>
<feature type="transmembrane region" description="Helical" evidence="1">
    <location>
        <begin position="37"/>
        <end position="58"/>
    </location>
</feature>
<feature type="transmembrane region" description="Helical" evidence="1">
    <location>
        <begin position="149"/>
        <end position="170"/>
    </location>
</feature>
<evidence type="ECO:0000256" key="1">
    <source>
        <dbReference type="SAM" id="Phobius"/>
    </source>
</evidence>
<organism evidence="2 3">
    <name type="scientific">Fluviispira sanaruensis</name>
    <dbReference type="NCBI Taxonomy" id="2493639"/>
    <lineage>
        <taxon>Bacteria</taxon>
        <taxon>Pseudomonadati</taxon>
        <taxon>Bdellovibrionota</taxon>
        <taxon>Oligoflexia</taxon>
        <taxon>Silvanigrellales</taxon>
        <taxon>Silvanigrellaceae</taxon>
        <taxon>Fluviispira</taxon>
    </lineage>
</organism>
<feature type="transmembrane region" description="Helical" evidence="1">
    <location>
        <begin position="190"/>
        <end position="208"/>
    </location>
</feature>
<feature type="transmembrane region" description="Helical" evidence="1">
    <location>
        <begin position="89"/>
        <end position="107"/>
    </location>
</feature>
<keyword evidence="1" id="KW-0472">Membrane</keyword>
<dbReference type="InterPro" id="IPR036259">
    <property type="entry name" value="MFS_trans_sf"/>
</dbReference>
<reference evidence="2 3" key="1">
    <citation type="submission" date="2018-12" db="EMBL/GenBank/DDBJ databases">
        <title>Rubrispira sanarue gen. nov., sp., nov., a member of the order Silvanigrellales, isolated from a brackish lake in Hamamatsu Japan.</title>
        <authorList>
            <person name="Maejima Y."/>
            <person name="Iino T."/>
            <person name="Muraguchi Y."/>
            <person name="Fukuda K."/>
            <person name="Nojiri H."/>
            <person name="Ohkuma M."/>
            <person name="Moriuchi R."/>
            <person name="Dohra H."/>
            <person name="Kimbara K."/>
            <person name="Shintani M."/>
        </authorList>
    </citation>
    <scope>NUCLEOTIDE SEQUENCE [LARGE SCALE GENOMIC DNA]</scope>
    <source>
        <strain evidence="2 3">RF1110005</strain>
    </source>
</reference>
<feature type="transmembrane region" description="Helical" evidence="1">
    <location>
        <begin position="113"/>
        <end position="137"/>
    </location>
</feature>
<dbReference type="KEGG" id="sbf:JCM31447_310800"/>
<evidence type="ECO:0000313" key="2">
    <source>
        <dbReference type="EMBL" id="BBH51809.1"/>
    </source>
</evidence>
<keyword evidence="3" id="KW-1185">Reference proteome</keyword>
<sequence>MLLPTETSAQFYEKYGYIVNSSRICMPILSILLYNNIGLSSLLYLSVFLNLIGLYTFIRMNVVEKSPQLAKADCTKSTGVETKISNDRLLLFAITCFVLSSLSLYLSNDLISFLFMSFGASETSIGLLMNSISFFLFGYATQSWLISPVFAFYVAIGFTGLASGILSLSFKTILQDRIPFAQIGRVSATIQSIAAIVATTLPFLGGALAKFTNIQMPFKVSFLFFAIVFFFTTFIIIFYKNLLIPKTQVIKTY</sequence>
<gene>
    <name evidence="2" type="ORF">JCM31447_310800</name>
</gene>
<protein>
    <submittedName>
        <fullName evidence="2">Uncharacterized protein</fullName>
    </submittedName>
</protein>
<keyword evidence="1" id="KW-1133">Transmembrane helix</keyword>
<dbReference type="Proteomes" id="UP000291236">
    <property type="component" value="Chromosome"/>
</dbReference>
<dbReference type="SUPFAM" id="SSF103473">
    <property type="entry name" value="MFS general substrate transporter"/>
    <property type="match status" value="1"/>
</dbReference>
<dbReference type="AlphaFoldDB" id="A0A4P2VKK1"/>
<evidence type="ECO:0000313" key="3">
    <source>
        <dbReference type="Proteomes" id="UP000291236"/>
    </source>
</evidence>
<dbReference type="Gene3D" id="1.20.1250.20">
    <property type="entry name" value="MFS general substrate transporter like domains"/>
    <property type="match status" value="1"/>
</dbReference>
<dbReference type="EMBL" id="AP019368">
    <property type="protein sequence ID" value="BBH51809.1"/>
    <property type="molecule type" value="Genomic_DNA"/>
</dbReference>
<keyword evidence="1" id="KW-0812">Transmembrane</keyword>